<evidence type="ECO:0000313" key="2">
    <source>
        <dbReference type="EMBL" id="CAL8110467.1"/>
    </source>
</evidence>
<evidence type="ECO:0000256" key="1">
    <source>
        <dbReference type="SAM" id="MobiDB-lite"/>
    </source>
</evidence>
<proteinExistence type="predicted"/>
<gene>
    <name evidence="2" type="ORF">ODALV1_LOCUS14274</name>
</gene>
<accession>A0ABP1QVT3</accession>
<evidence type="ECO:0000313" key="3">
    <source>
        <dbReference type="Proteomes" id="UP001642540"/>
    </source>
</evidence>
<feature type="region of interest" description="Disordered" evidence="1">
    <location>
        <begin position="105"/>
        <end position="148"/>
    </location>
</feature>
<sequence>MLYSKKLFFLRKLASKMGCSSSSRQNDKCNNSTNRQITEGLHSCHQVDLNNCVKLSEEAISEAVVNARNDSNSENSTKPANSAVSGLLAAKLKCDEWGLERQTLKPNTSSEGIGFSSSSSNPNPIHSSVTLRNKKPHPSNKPKQTLQRCRSMMQRRQAVENLRKYRSFSSSLFRIDEIEENNEKGVV</sequence>
<dbReference type="EMBL" id="CAXLJM020000045">
    <property type="protein sequence ID" value="CAL8110467.1"/>
    <property type="molecule type" value="Genomic_DNA"/>
</dbReference>
<dbReference type="Proteomes" id="UP001642540">
    <property type="component" value="Unassembled WGS sequence"/>
</dbReference>
<feature type="compositionally biased region" description="Low complexity" evidence="1">
    <location>
        <begin position="109"/>
        <end position="128"/>
    </location>
</feature>
<keyword evidence="3" id="KW-1185">Reference proteome</keyword>
<comment type="caution">
    <text evidence="2">The sequence shown here is derived from an EMBL/GenBank/DDBJ whole genome shotgun (WGS) entry which is preliminary data.</text>
</comment>
<organism evidence="2 3">
    <name type="scientific">Orchesella dallaii</name>
    <dbReference type="NCBI Taxonomy" id="48710"/>
    <lineage>
        <taxon>Eukaryota</taxon>
        <taxon>Metazoa</taxon>
        <taxon>Ecdysozoa</taxon>
        <taxon>Arthropoda</taxon>
        <taxon>Hexapoda</taxon>
        <taxon>Collembola</taxon>
        <taxon>Entomobryomorpha</taxon>
        <taxon>Entomobryoidea</taxon>
        <taxon>Orchesellidae</taxon>
        <taxon>Orchesellinae</taxon>
        <taxon>Orchesella</taxon>
    </lineage>
</organism>
<name>A0ABP1QVT3_9HEXA</name>
<reference evidence="2 3" key="1">
    <citation type="submission" date="2024-08" db="EMBL/GenBank/DDBJ databases">
        <authorList>
            <person name="Cucini C."/>
            <person name="Frati F."/>
        </authorList>
    </citation>
    <scope>NUCLEOTIDE SEQUENCE [LARGE SCALE GENOMIC DNA]</scope>
</reference>
<protein>
    <submittedName>
        <fullName evidence="2">Uncharacterized protein</fullName>
    </submittedName>
</protein>